<feature type="transmembrane region" description="Helical" evidence="2">
    <location>
        <begin position="158"/>
        <end position="176"/>
    </location>
</feature>
<dbReference type="InterPro" id="IPR043765">
    <property type="entry name" value="DUF5711"/>
</dbReference>
<dbReference type="SUPFAM" id="SSF50978">
    <property type="entry name" value="WD40 repeat-like"/>
    <property type="match status" value="1"/>
</dbReference>
<gene>
    <name evidence="3" type="ORF">JKK62_00625</name>
</gene>
<dbReference type="InterPro" id="IPR036322">
    <property type="entry name" value="WD40_repeat_dom_sf"/>
</dbReference>
<keyword evidence="4" id="KW-1185">Reference proteome</keyword>
<name>A0A934U2L2_9FIRM</name>
<dbReference type="Pfam" id="PF18975">
    <property type="entry name" value="DUF5711"/>
    <property type="match status" value="1"/>
</dbReference>
<dbReference type="EMBL" id="JAEQMG010000010">
    <property type="protein sequence ID" value="MBK6087174.1"/>
    <property type="molecule type" value="Genomic_DNA"/>
</dbReference>
<feature type="compositionally biased region" description="Basic and acidic residues" evidence="1">
    <location>
        <begin position="1"/>
        <end position="43"/>
    </location>
</feature>
<feature type="region of interest" description="Disordered" evidence="1">
    <location>
        <begin position="1"/>
        <end position="147"/>
    </location>
</feature>
<keyword evidence="2" id="KW-0472">Membrane</keyword>
<evidence type="ECO:0008006" key="5">
    <source>
        <dbReference type="Google" id="ProtNLM"/>
    </source>
</evidence>
<evidence type="ECO:0000313" key="3">
    <source>
        <dbReference type="EMBL" id="MBK6087174.1"/>
    </source>
</evidence>
<evidence type="ECO:0000256" key="1">
    <source>
        <dbReference type="SAM" id="MobiDB-lite"/>
    </source>
</evidence>
<dbReference type="Proteomes" id="UP000633365">
    <property type="component" value="Unassembled WGS sequence"/>
</dbReference>
<feature type="compositionally biased region" description="Acidic residues" evidence="1">
    <location>
        <begin position="116"/>
        <end position="132"/>
    </location>
</feature>
<feature type="compositionally biased region" description="Basic residues" evidence="1">
    <location>
        <begin position="44"/>
        <end position="62"/>
    </location>
</feature>
<evidence type="ECO:0000313" key="4">
    <source>
        <dbReference type="Proteomes" id="UP000633365"/>
    </source>
</evidence>
<protein>
    <recommendedName>
        <fullName evidence="5">WD40 repeat domain-containing protein</fullName>
    </recommendedName>
</protein>
<feature type="compositionally biased region" description="Basic and acidic residues" evidence="1">
    <location>
        <begin position="87"/>
        <end position="115"/>
    </location>
</feature>
<keyword evidence="2" id="KW-0812">Transmembrane</keyword>
<accession>A0A934U2L2</accession>
<keyword evidence="2" id="KW-1133">Transmembrane helix</keyword>
<dbReference type="AlphaFoldDB" id="A0A934U2L2"/>
<dbReference type="RefSeq" id="WP_186833630.1">
    <property type="nucleotide sequence ID" value="NZ_JAEQMG010000010.1"/>
</dbReference>
<evidence type="ECO:0000256" key="2">
    <source>
        <dbReference type="SAM" id="Phobius"/>
    </source>
</evidence>
<reference evidence="3" key="1">
    <citation type="submission" date="2021-01" db="EMBL/GenBank/DDBJ databases">
        <title>Genome public.</title>
        <authorList>
            <person name="Liu C."/>
            <person name="Sun Q."/>
        </authorList>
    </citation>
    <scope>NUCLEOTIDE SEQUENCE</scope>
    <source>
        <strain evidence="3">M6</strain>
    </source>
</reference>
<comment type="caution">
    <text evidence="3">The sequence shown here is derived from an EMBL/GenBank/DDBJ whole genome shotgun (WGS) entry which is preliminary data.</text>
</comment>
<organism evidence="3 4">
    <name type="scientific">Ruminococcus difficilis</name>
    <dbReference type="NCBI Taxonomy" id="2763069"/>
    <lineage>
        <taxon>Bacteria</taxon>
        <taxon>Bacillati</taxon>
        <taxon>Bacillota</taxon>
        <taxon>Clostridia</taxon>
        <taxon>Eubacteriales</taxon>
        <taxon>Oscillospiraceae</taxon>
        <taxon>Ruminococcus</taxon>
    </lineage>
</organism>
<proteinExistence type="predicted"/>
<sequence length="529" mass="59543">MDEKGRRFADDEKIIKFKDPEHESEVEDNAKLEQDKRLKDKNAKKLKRLLKKQKRKELRARKKFPDEDEIEEKLPAQDTPQEEPEEEKVPDNHPEEESAVDEKPAIEKEPIHDVEGVPDEEYEEEEEEEEELPEKRPAFGHAKQEAPSGKKKLPVKRIVVVSIIVVILFAVVFAVFNADKFSFHNISNFFKYGVFNQQSEEKFPLDIKGERVNAGNFDVIGQDICYASDTKTKLLNNYGRSLFSEQHAFINPVLTVCDKGALVYNLGGTGYQLINKEGKTFSFEAKDNLLTADYIDNGYYALVTQSSGYLSKLYVYNEKDEQIFAYSFADYYVTSVTLNSSGTKAVVAGLSALNGSEISALYVLDFTQEKPLMIQEVNNDIIYQVKYLNDKYACAVGRNASYVLNTGKDGGLQTNSYEGRSLTAFDINDDTNTYTVSLSSSGDGRNCDILSYTASGEESKSFSVDKKIINLSTYKGRVALLTGDSVMLYSKDGKAYSEKELNSDPHSVIMYTSSDVYVLCTGYIDAVSM</sequence>